<evidence type="ECO:0000313" key="2">
    <source>
        <dbReference type="EMBL" id="OBA21936.1"/>
    </source>
</evidence>
<dbReference type="OrthoDB" id="6585699at2759"/>
<dbReference type="InterPro" id="IPR007902">
    <property type="entry name" value="Chl4/mis15/CENP-N"/>
</dbReference>
<name>A0A1A0HD43_9ASCO</name>
<dbReference type="Gene3D" id="3.10.20.720">
    <property type="match status" value="1"/>
</dbReference>
<organism evidence="2 3">
    <name type="scientific">Metschnikowia bicuspidata var. bicuspidata NRRL YB-4993</name>
    <dbReference type="NCBI Taxonomy" id="869754"/>
    <lineage>
        <taxon>Eukaryota</taxon>
        <taxon>Fungi</taxon>
        <taxon>Dikarya</taxon>
        <taxon>Ascomycota</taxon>
        <taxon>Saccharomycotina</taxon>
        <taxon>Pichiomycetes</taxon>
        <taxon>Metschnikowiaceae</taxon>
        <taxon>Metschnikowia</taxon>
    </lineage>
</organism>
<protein>
    <submittedName>
        <fullName evidence="2">CHL4-domain-containing protein</fullName>
    </submittedName>
</protein>
<dbReference type="Proteomes" id="UP000092555">
    <property type="component" value="Unassembled WGS sequence"/>
</dbReference>
<comment type="caution">
    <text evidence="2">The sequence shown here is derived from an EMBL/GenBank/DDBJ whole genome shotgun (WGS) entry which is preliminary data.</text>
</comment>
<keyword evidence="3" id="KW-1185">Reference proteome</keyword>
<dbReference type="RefSeq" id="XP_018712432.1">
    <property type="nucleotide sequence ID" value="XM_018855740.1"/>
</dbReference>
<dbReference type="Pfam" id="PF05238">
    <property type="entry name" value="CENP-N"/>
    <property type="match status" value="1"/>
</dbReference>
<dbReference type="GO" id="GO:0007059">
    <property type="term" value="P:chromosome segregation"/>
    <property type="evidence" value="ECO:0007669"/>
    <property type="project" value="InterPro"/>
</dbReference>
<evidence type="ECO:0000313" key="3">
    <source>
        <dbReference type="Proteomes" id="UP000092555"/>
    </source>
</evidence>
<feature type="region of interest" description="Disordered" evidence="1">
    <location>
        <begin position="361"/>
        <end position="380"/>
    </location>
</feature>
<proteinExistence type="predicted"/>
<dbReference type="GeneID" id="30028716"/>
<sequence length="473" mass="52560">MAQPTRGGKIGRNRPLAKHRNILPNTYVPVYTKKVLSAVLGRLAKSSTVALVLLWPTLKNTQPVRPEHIVMSQADIVMSQADFARHVRDTAKQMKAKKWTKAKIIDTILLDFWPLGLNLLQLAQVDCQLIVDNPNAYFWVLSTVKDAWDKEVPMLLDPALFLDRLAAQLSNLFMSYIYVCRHPTFPLVLIRIQVFDLAPNSGKPQGKKLQVTQPHISSHRPYFLAVPMNSPHLIHSPGDDLVSQTVLQVVESSLARGPSQALHLETSLHQKPIRSLHSMQILKGSSRFAHSLGPWAPYADGAADISPLARHEHHLAVKSITSRAETFTTDEQKLQKLANVRFKGTLSGEIVSQQLFDNPRASKKRKVVAEQDDAETPRTKTPYASLAPISIAEFEIQEPLEDSGPSKSDTATSHVKIKFVGIDVFAGMHELSVRNTDLRASFIDLETLPGWLTGEEGESCGIVRNGVFCARDP</sequence>
<gene>
    <name evidence="2" type="ORF">METBIDRAFT_30925</name>
</gene>
<dbReference type="AlphaFoldDB" id="A0A1A0HD43"/>
<dbReference type="GO" id="GO:0034080">
    <property type="term" value="P:CENP-A containing chromatin assembly"/>
    <property type="evidence" value="ECO:0007669"/>
    <property type="project" value="InterPro"/>
</dbReference>
<accession>A0A1A0HD43</accession>
<evidence type="ECO:0000256" key="1">
    <source>
        <dbReference type="SAM" id="MobiDB-lite"/>
    </source>
</evidence>
<dbReference type="STRING" id="869754.A0A1A0HD43"/>
<dbReference type="EMBL" id="LXTC01000002">
    <property type="protein sequence ID" value="OBA21936.1"/>
    <property type="molecule type" value="Genomic_DNA"/>
</dbReference>
<reference evidence="2 3" key="1">
    <citation type="submission" date="2016-05" db="EMBL/GenBank/DDBJ databases">
        <title>Comparative genomics of biotechnologically important yeasts.</title>
        <authorList>
            <consortium name="DOE Joint Genome Institute"/>
            <person name="Riley R."/>
            <person name="Haridas S."/>
            <person name="Wolfe K.H."/>
            <person name="Lopes M.R."/>
            <person name="Hittinger C.T."/>
            <person name="Goker M."/>
            <person name="Salamov A."/>
            <person name="Wisecaver J."/>
            <person name="Long T.M."/>
            <person name="Aerts A.L."/>
            <person name="Barry K."/>
            <person name="Choi C."/>
            <person name="Clum A."/>
            <person name="Coughlan A.Y."/>
            <person name="Deshpande S."/>
            <person name="Douglass A.P."/>
            <person name="Hanson S.J."/>
            <person name="Klenk H.-P."/>
            <person name="LaButti K."/>
            <person name="Lapidus A."/>
            <person name="Lindquist E."/>
            <person name="Lipzen A."/>
            <person name="Meier-kolthoff J.P."/>
            <person name="Ohm R.A."/>
            <person name="Otillar R.P."/>
            <person name="Pangilinan J."/>
            <person name="Peng Y."/>
            <person name="Rokas A."/>
            <person name="Rosa C.A."/>
            <person name="Scheuner C."/>
            <person name="Sibirny A.A."/>
            <person name="Slot J.C."/>
            <person name="Stielow J.B."/>
            <person name="Sun H."/>
            <person name="Kurtzman C.P."/>
            <person name="Blackwell M."/>
            <person name="Grigoriev I.V."/>
            <person name="Jeffries T.W."/>
        </authorList>
    </citation>
    <scope>NUCLEOTIDE SEQUENCE [LARGE SCALE GENOMIC DNA]</scope>
    <source>
        <strain evidence="2 3">NRRL YB-4993</strain>
    </source>
</reference>